<evidence type="ECO:0000259" key="2">
    <source>
        <dbReference type="Pfam" id="PF13472"/>
    </source>
</evidence>
<organism evidence="3 4">
    <name type="scientific">Methylophaga muralis</name>
    <dbReference type="NCBI Taxonomy" id="291169"/>
    <lineage>
        <taxon>Bacteria</taxon>
        <taxon>Pseudomonadati</taxon>
        <taxon>Pseudomonadota</taxon>
        <taxon>Gammaproteobacteria</taxon>
        <taxon>Thiotrichales</taxon>
        <taxon>Piscirickettsiaceae</taxon>
        <taxon>Methylophaga</taxon>
    </lineage>
</organism>
<dbReference type="InterPro" id="IPR013830">
    <property type="entry name" value="SGNH_hydro"/>
</dbReference>
<protein>
    <submittedName>
        <fullName evidence="3">Esterase TesA</fullName>
        <ecNumber evidence="3">3.1.1.1</ecNumber>
    </submittedName>
</protein>
<dbReference type="Gene3D" id="3.40.50.1110">
    <property type="entry name" value="SGNH hydrolase"/>
    <property type="match status" value="1"/>
</dbReference>
<dbReference type="InterPro" id="IPR051532">
    <property type="entry name" value="Ester_Hydrolysis_Enzymes"/>
</dbReference>
<feature type="chain" id="PRO_5009128658" evidence="1">
    <location>
        <begin position="24"/>
        <end position="212"/>
    </location>
</feature>
<feature type="domain" description="SGNH hydrolase-type esterase" evidence="2">
    <location>
        <begin position="44"/>
        <end position="194"/>
    </location>
</feature>
<dbReference type="EMBL" id="MCRI01000005">
    <property type="protein sequence ID" value="ODN67464.1"/>
    <property type="molecule type" value="Genomic_DNA"/>
</dbReference>
<evidence type="ECO:0000256" key="1">
    <source>
        <dbReference type="SAM" id="SignalP"/>
    </source>
</evidence>
<feature type="signal peptide" evidence="1">
    <location>
        <begin position="1"/>
        <end position="23"/>
    </location>
</feature>
<dbReference type="STRING" id="291169.A9E74_00808"/>
<dbReference type="GO" id="GO:0106435">
    <property type="term" value="F:carboxylesterase activity"/>
    <property type="evidence" value="ECO:0007669"/>
    <property type="project" value="UniProtKB-EC"/>
</dbReference>
<gene>
    <name evidence="3" type="primary">tesA_1</name>
    <name evidence="3" type="ORF">A9E74_00808</name>
</gene>
<dbReference type="RefSeq" id="WP_069295345.1">
    <property type="nucleotide sequence ID" value="NZ_MCRI01000005.1"/>
</dbReference>
<dbReference type="AlphaFoldDB" id="A0A1E3GTX8"/>
<dbReference type="PROSITE" id="PS51257">
    <property type="entry name" value="PROKAR_LIPOPROTEIN"/>
    <property type="match status" value="1"/>
</dbReference>
<keyword evidence="3" id="KW-0378">Hydrolase</keyword>
<name>A0A1E3GTX8_9GAMM</name>
<reference evidence="3 4" key="1">
    <citation type="submission" date="2016-07" db="EMBL/GenBank/DDBJ databases">
        <title>Draft Genome Sequence of Methylophaga muralis Bur 1.</title>
        <authorList>
            <person name="Vasilenko O.V."/>
            <person name="Doronina N.V."/>
            <person name="Shmareva M.N."/>
            <person name="Tarlachkov S.V."/>
            <person name="Mustakhimov I."/>
            <person name="Trotsenko Y.A."/>
        </authorList>
    </citation>
    <scope>NUCLEOTIDE SEQUENCE [LARGE SCALE GENOMIC DNA]</scope>
    <source>
        <strain evidence="3 4">Bur 1</strain>
    </source>
</reference>
<dbReference type="Pfam" id="PF13472">
    <property type="entry name" value="Lipase_GDSL_2"/>
    <property type="match status" value="1"/>
</dbReference>
<dbReference type="SUPFAM" id="SSF52266">
    <property type="entry name" value="SGNH hydrolase"/>
    <property type="match status" value="1"/>
</dbReference>
<keyword evidence="4" id="KW-1185">Reference proteome</keyword>
<dbReference type="Proteomes" id="UP000094379">
    <property type="component" value="Unassembled WGS sequence"/>
</dbReference>
<keyword evidence="1" id="KW-0732">Signal</keyword>
<dbReference type="PANTHER" id="PTHR30383:SF24">
    <property type="entry name" value="THIOESTERASE 1_PROTEASE 1_LYSOPHOSPHOLIPASE L1"/>
    <property type="match status" value="1"/>
</dbReference>
<proteinExistence type="predicted"/>
<dbReference type="EC" id="3.1.1.1" evidence="3"/>
<dbReference type="GO" id="GO:0004622">
    <property type="term" value="F:phosphatidylcholine lysophospholipase activity"/>
    <property type="evidence" value="ECO:0007669"/>
    <property type="project" value="TreeGrafter"/>
</dbReference>
<evidence type="ECO:0000313" key="3">
    <source>
        <dbReference type="EMBL" id="ODN67464.1"/>
    </source>
</evidence>
<sequence length="212" mass="22657">MKRGNISIAKYLLMVCVSVFALAGCDDQSSVGLKPLSQDAVILAFGDSLTFGTGAQPEQSYPSVLAELTGRQVINAGIPGELSGAGKVRLSQLLQETKPDLVILCHGGNDLLRKQSRQQLQNNLQAMVDEITKSGAQVLLIAVPAFGINLAPAPLYLEVAQTNNLPIQPTILSELLIDNSLKADQVHPNALGYQQFAQSIHRLLIDSGAILY</sequence>
<dbReference type="PANTHER" id="PTHR30383">
    <property type="entry name" value="THIOESTERASE 1/PROTEASE 1/LYSOPHOSPHOLIPASE L1"/>
    <property type="match status" value="1"/>
</dbReference>
<comment type="caution">
    <text evidence="3">The sequence shown here is derived from an EMBL/GenBank/DDBJ whole genome shotgun (WGS) entry which is preliminary data.</text>
</comment>
<dbReference type="InterPro" id="IPR036514">
    <property type="entry name" value="SGNH_hydro_sf"/>
</dbReference>
<evidence type="ECO:0000313" key="4">
    <source>
        <dbReference type="Proteomes" id="UP000094379"/>
    </source>
</evidence>
<accession>A0A1E3GTX8</accession>